<dbReference type="AlphaFoldDB" id="A0A803R425"/>
<reference evidence="1" key="1">
    <citation type="submission" date="2018-11" db="EMBL/GenBank/DDBJ databases">
        <authorList>
            <person name="Grassa J C."/>
        </authorList>
    </citation>
    <scope>NUCLEOTIDE SEQUENCE [LARGE SCALE GENOMIC DNA]</scope>
</reference>
<dbReference type="EnsemblPlants" id="novel_model_4846_5bd9a17a">
    <property type="protein sequence ID" value="cds.novel_model_4846_5bd9a17a"/>
    <property type="gene ID" value="novel_gene_2531_5bd9a17a"/>
</dbReference>
<sequence>MCTRSPTPLRRQLKTIGHSAGPTSFFAFCIRSTSSIDVIMETTFSLNRALPRSVGTRLLVFRTRLSHCSRKTNFKVIGKGRKSEKYSLLVKMDLEYFKGLSREEG</sequence>
<dbReference type="Proteomes" id="UP000596661">
    <property type="component" value="Chromosome 6"/>
</dbReference>
<name>A0A803R425_CANSA</name>
<evidence type="ECO:0000313" key="2">
    <source>
        <dbReference type="Proteomes" id="UP000596661"/>
    </source>
</evidence>
<organism evidence="1 2">
    <name type="scientific">Cannabis sativa</name>
    <name type="common">Hemp</name>
    <name type="synonym">Marijuana</name>
    <dbReference type="NCBI Taxonomy" id="3483"/>
    <lineage>
        <taxon>Eukaryota</taxon>
        <taxon>Viridiplantae</taxon>
        <taxon>Streptophyta</taxon>
        <taxon>Embryophyta</taxon>
        <taxon>Tracheophyta</taxon>
        <taxon>Spermatophyta</taxon>
        <taxon>Magnoliopsida</taxon>
        <taxon>eudicotyledons</taxon>
        <taxon>Gunneridae</taxon>
        <taxon>Pentapetalae</taxon>
        <taxon>rosids</taxon>
        <taxon>fabids</taxon>
        <taxon>Rosales</taxon>
        <taxon>Cannabaceae</taxon>
        <taxon>Cannabis</taxon>
    </lineage>
</organism>
<dbReference type="Gramene" id="novel_model_4846_5bd9a17a">
    <property type="protein sequence ID" value="cds.novel_model_4846_5bd9a17a"/>
    <property type="gene ID" value="novel_gene_2531_5bd9a17a"/>
</dbReference>
<proteinExistence type="predicted"/>
<dbReference type="EMBL" id="UZAU01000566">
    <property type="status" value="NOT_ANNOTATED_CDS"/>
    <property type="molecule type" value="Genomic_DNA"/>
</dbReference>
<protein>
    <submittedName>
        <fullName evidence="1">Uncharacterized protein</fullName>
    </submittedName>
</protein>
<evidence type="ECO:0000313" key="1">
    <source>
        <dbReference type="EnsemblPlants" id="cds.novel_model_4846_5bd9a17a"/>
    </source>
</evidence>
<reference evidence="1" key="2">
    <citation type="submission" date="2021-03" db="UniProtKB">
        <authorList>
            <consortium name="EnsemblPlants"/>
        </authorList>
    </citation>
    <scope>IDENTIFICATION</scope>
</reference>
<keyword evidence="2" id="KW-1185">Reference proteome</keyword>
<accession>A0A803R425</accession>